<dbReference type="InterPro" id="IPR036390">
    <property type="entry name" value="WH_DNA-bd_sf"/>
</dbReference>
<evidence type="ECO:0000256" key="1">
    <source>
        <dbReference type="PIRSR" id="PIRSR602481-1"/>
    </source>
</evidence>
<evidence type="ECO:0000313" key="3">
    <source>
        <dbReference type="EMBL" id="MBE9608116.1"/>
    </source>
</evidence>
<dbReference type="GO" id="GO:1900376">
    <property type="term" value="P:regulation of secondary metabolite biosynthetic process"/>
    <property type="evidence" value="ECO:0007669"/>
    <property type="project" value="TreeGrafter"/>
</dbReference>
<feature type="binding site" evidence="1">
    <location>
        <position position="136"/>
    </location>
    <ligand>
        <name>Zn(2+)</name>
        <dbReference type="ChEBI" id="CHEBI:29105"/>
    </ligand>
</feature>
<dbReference type="PANTHER" id="PTHR33202">
    <property type="entry name" value="ZINC UPTAKE REGULATION PROTEIN"/>
    <property type="match status" value="1"/>
</dbReference>
<feature type="binding site" evidence="2">
    <location>
        <position position="114"/>
    </location>
    <ligand>
        <name>Fe cation</name>
        <dbReference type="ChEBI" id="CHEBI:24875"/>
    </ligand>
</feature>
<dbReference type="Pfam" id="PF01475">
    <property type="entry name" value="FUR"/>
    <property type="match status" value="1"/>
</dbReference>
<proteinExistence type="predicted"/>
<evidence type="ECO:0000313" key="4">
    <source>
        <dbReference type="Proteomes" id="UP000604481"/>
    </source>
</evidence>
<evidence type="ECO:0000256" key="2">
    <source>
        <dbReference type="PIRSR" id="PIRSR602481-2"/>
    </source>
</evidence>
<keyword evidence="4" id="KW-1185">Reference proteome</keyword>
<feature type="binding site" evidence="1">
    <location>
        <position position="102"/>
    </location>
    <ligand>
        <name>Zn(2+)</name>
        <dbReference type="ChEBI" id="CHEBI:29105"/>
    </ligand>
</feature>
<gene>
    <name evidence="3" type="ORF">INR99_02030</name>
</gene>
<feature type="binding site" evidence="1">
    <location>
        <position position="139"/>
    </location>
    <ligand>
        <name>Zn(2+)</name>
        <dbReference type="ChEBI" id="CHEBI:29105"/>
    </ligand>
</feature>
<dbReference type="GO" id="GO:0003700">
    <property type="term" value="F:DNA-binding transcription factor activity"/>
    <property type="evidence" value="ECO:0007669"/>
    <property type="project" value="InterPro"/>
</dbReference>
<comment type="cofactor">
    <cofactor evidence="1">
        <name>Zn(2+)</name>
        <dbReference type="ChEBI" id="CHEBI:29105"/>
    </cofactor>
    <text evidence="1">Binds 1 zinc ion per subunit.</text>
</comment>
<dbReference type="GO" id="GO:0008270">
    <property type="term" value="F:zinc ion binding"/>
    <property type="evidence" value="ECO:0007669"/>
    <property type="project" value="TreeGrafter"/>
</dbReference>
<comment type="caution">
    <text evidence="3">The sequence shown here is derived from an EMBL/GenBank/DDBJ whole genome shotgun (WGS) entry which is preliminary data.</text>
</comment>
<dbReference type="GO" id="GO:0000976">
    <property type="term" value="F:transcription cis-regulatory region binding"/>
    <property type="evidence" value="ECO:0007669"/>
    <property type="project" value="TreeGrafter"/>
</dbReference>
<dbReference type="GO" id="GO:0045892">
    <property type="term" value="P:negative regulation of DNA-templated transcription"/>
    <property type="evidence" value="ECO:0007669"/>
    <property type="project" value="TreeGrafter"/>
</dbReference>
<dbReference type="InterPro" id="IPR002481">
    <property type="entry name" value="FUR"/>
</dbReference>
<dbReference type="EMBL" id="JADFUA010000001">
    <property type="protein sequence ID" value="MBE9608116.1"/>
    <property type="molecule type" value="Genomic_DNA"/>
</dbReference>
<reference evidence="3 4" key="1">
    <citation type="submission" date="2020-10" db="EMBL/GenBank/DDBJ databases">
        <title>The genome sequence of Chitinilyticum litopenaei 4Y14.</title>
        <authorList>
            <person name="Liu Y."/>
        </authorList>
    </citation>
    <scope>NUCLEOTIDE SEQUENCE [LARGE SCALE GENOMIC DNA]</scope>
    <source>
        <strain evidence="3 4">4Y14</strain>
    </source>
</reference>
<name>A0A8J7FL00_9NEIS</name>
<accession>A0A8J7FL00</accession>
<comment type="cofactor">
    <cofactor evidence="2">
        <name>Mn(2+)</name>
        <dbReference type="ChEBI" id="CHEBI:29035"/>
    </cofactor>
    <cofactor evidence="2">
        <name>Fe(2+)</name>
        <dbReference type="ChEBI" id="CHEBI:29033"/>
    </cofactor>
    <text evidence="2">Binds 1 Mn(2+) or Fe(2+) ion per subunit.</text>
</comment>
<keyword evidence="2" id="KW-0408">Iron</keyword>
<dbReference type="AlphaFoldDB" id="A0A8J7FL00"/>
<protein>
    <submittedName>
        <fullName evidence="3">Transcriptional repressor</fullName>
    </submittedName>
</protein>
<dbReference type="RefSeq" id="WP_194114617.1">
    <property type="nucleotide sequence ID" value="NZ_JADFUA010000001.1"/>
</dbReference>
<organism evidence="3 4">
    <name type="scientific">Chitinilyticum piscinae</name>
    <dbReference type="NCBI Taxonomy" id="2866724"/>
    <lineage>
        <taxon>Bacteria</taxon>
        <taxon>Pseudomonadati</taxon>
        <taxon>Pseudomonadota</taxon>
        <taxon>Betaproteobacteria</taxon>
        <taxon>Neisseriales</taxon>
        <taxon>Chitinibacteraceae</taxon>
        <taxon>Chitinilyticum</taxon>
    </lineage>
</organism>
<sequence>MLQPAPERIAEARRLVTAAAGRCTAMRVSVLAILLASPRPLSHPDILAALGDGIDRVTVYRVLDWLTEQALAHKLAGDDRVWRFAAAAATPHRHAHFHCSHCGRFFCLEQMSTELPVFLPAGFRAQQLEITIKGLCADCCQSG</sequence>
<dbReference type="Proteomes" id="UP000604481">
    <property type="component" value="Unassembled WGS sequence"/>
</dbReference>
<dbReference type="Gene3D" id="1.10.10.10">
    <property type="entry name" value="Winged helix-like DNA-binding domain superfamily/Winged helix DNA-binding domain"/>
    <property type="match status" value="1"/>
</dbReference>
<dbReference type="InterPro" id="IPR036388">
    <property type="entry name" value="WH-like_DNA-bd_sf"/>
</dbReference>
<dbReference type="SUPFAM" id="SSF46785">
    <property type="entry name" value="Winged helix' DNA-binding domain"/>
    <property type="match status" value="1"/>
</dbReference>
<keyword evidence="1" id="KW-0862">Zinc</keyword>
<feature type="binding site" evidence="1">
    <location>
        <position position="99"/>
    </location>
    <ligand>
        <name>Zn(2+)</name>
        <dbReference type="ChEBI" id="CHEBI:29105"/>
    </ligand>
</feature>
<keyword evidence="1" id="KW-0479">Metal-binding</keyword>
<dbReference type="PANTHER" id="PTHR33202:SF7">
    <property type="entry name" value="FERRIC UPTAKE REGULATION PROTEIN"/>
    <property type="match status" value="1"/>
</dbReference>